<evidence type="ECO:0000256" key="3">
    <source>
        <dbReference type="SAM" id="MobiDB-lite"/>
    </source>
</evidence>
<protein>
    <recommendedName>
        <fullName evidence="4">HECT domain-containing protein</fullName>
    </recommendedName>
</protein>
<proteinExistence type="predicted"/>
<dbReference type="SUPFAM" id="SSF56204">
    <property type="entry name" value="Hect, E3 ligase catalytic domain"/>
    <property type="match status" value="1"/>
</dbReference>
<keyword evidence="6" id="KW-1185">Reference proteome</keyword>
<evidence type="ECO:0000259" key="4">
    <source>
        <dbReference type="PROSITE" id="PS50237"/>
    </source>
</evidence>
<feature type="domain" description="HECT" evidence="4">
    <location>
        <begin position="304"/>
        <end position="339"/>
    </location>
</feature>
<dbReference type="EMBL" id="CALNXJ010000228">
    <property type="protein sequence ID" value="CAH3170022.1"/>
    <property type="molecule type" value="Genomic_DNA"/>
</dbReference>
<organism evidence="5 6">
    <name type="scientific">Pocillopora meandrina</name>
    <dbReference type="NCBI Taxonomy" id="46732"/>
    <lineage>
        <taxon>Eukaryota</taxon>
        <taxon>Metazoa</taxon>
        <taxon>Cnidaria</taxon>
        <taxon>Anthozoa</taxon>
        <taxon>Hexacorallia</taxon>
        <taxon>Scleractinia</taxon>
        <taxon>Astrocoeniina</taxon>
        <taxon>Pocilloporidae</taxon>
        <taxon>Pocillopora</taxon>
    </lineage>
</organism>
<name>A0AAU9Y4S6_9CNID</name>
<comment type="caution">
    <text evidence="5">The sequence shown here is derived from an EMBL/GenBank/DDBJ whole genome shotgun (WGS) entry which is preliminary data.</text>
</comment>
<dbReference type="PROSITE" id="PS50237">
    <property type="entry name" value="HECT"/>
    <property type="match status" value="1"/>
</dbReference>
<gene>
    <name evidence="5" type="ORF">PMEA_00013013</name>
</gene>
<keyword evidence="1 2" id="KW-0833">Ubl conjugation pathway</keyword>
<evidence type="ECO:0000256" key="2">
    <source>
        <dbReference type="PROSITE-ProRule" id="PRU00104"/>
    </source>
</evidence>
<evidence type="ECO:0000313" key="5">
    <source>
        <dbReference type="EMBL" id="CAH3170022.1"/>
    </source>
</evidence>
<comment type="caution">
    <text evidence="2">Lacks conserved residue(s) required for the propagation of feature annotation.</text>
</comment>
<dbReference type="GO" id="GO:0004842">
    <property type="term" value="F:ubiquitin-protein transferase activity"/>
    <property type="evidence" value="ECO:0007669"/>
    <property type="project" value="InterPro"/>
</dbReference>
<evidence type="ECO:0000313" key="6">
    <source>
        <dbReference type="Proteomes" id="UP001159428"/>
    </source>
</evidence>
<evidence type="ECO:0000256" key="1">
    <source>
        <dbReference type="ARBA" id="ARBA00022786"/>
    </source>
</evidence>
<reference evidence="5 6" key="1">
    <citation type="submission" date="2022-05" db="EMBL/GenBank/DDBJ databases">
        <authorList>
            <consortium name="Genoscope - CEA"/>
            <person name="William W."/>
        </authorList>
    </citation>
    <scope>NUCLEOTIDE SEQUENCE [LARGE SCALE GENOMIC DNA]</scope>
</reference>
<feature type="region of interest" description="Disordered" evidence="3">
    <location>
        <begin position="39"/>
        <end position="60"/>
    </location>
</feature>
<sequence>SPRNTSTSATSQRLNSEIGQVVNRARDILRSNRSSFTRNASTSFQNGATSAYPKRPRLSGASRYGNVLPKDVVKTVVLLENSGSSNEYPLKNDTIMCYAEVDFVTTDDERLVRNKIVGALKTQIPDIAPDDFEFVKVLGKRVSTPVVADGYNWDFKHVKNLCGQGKLYVRLNKQQEQELENISDTFEAIPVERPSTILADNRGVSSVKEPACQSETDDEVFTCICVMSKFQGITTYMPHSITIKLNDDTQDGRKLKHYLSFLAVSLAEVLQSFADKVITGPEIKITIDPDDLIADTIAFYKNSTAFDASKRVRVQYKSQPAVDTGGIRREFFNDATKAIATFPAFKLLEGSDHRKLLPITAHQFTQD</sequence>
<accession>A0AAU9Y4S6</accession>
<dbReference type="InterPro" id="IPR000569">
    <property type="entry name" value="HECT_dom"/>
</dbReference>
<dbReference type="AlphaFoldDB" id="A0AAU9Y4S6"/>
<dbReference type="Proteomes" id="UP001159428">
    <property type="component" value="Unassembled WGS sequence"/>
</dbReference>
<feature type="compositionally biased region" description="Polar residues" evidence="3">
    <location>
        <begin position="39"/>
        <end position="49"/>
    </location>
</feature>
<dbReference type="InterPro" id="IPR035983">
    <property type="entry name" value="Hect_E3_ubiquitin_ligase"/>
</dbReference>
<dbReference type="Gene3D" id="3.90.1750.10">
    <property type="entry name" value="Hect, E3 ligase catalytic domains"/>
    <property type="match status" value="1"/>
</dbReference>
<feature type="non-terminal residue" evidence="5">
    <location>
        <position position="1"/>
    </location>
</feature>